<protein>
    <submittedName>
        <fullName evidence="1">Uncharacterized protein</fullName>
    </submittedName>
</protein>
<dbReference type="EMBL" id="JACSQL010000002">
    <property type="protein sequence ID" value="MBD7967562.1"/>
    <property type="molecule type" value="Genomic_DNA"/>
</dbReference>
<dbReference type="Proteomes" id="UP000608071">
    <property type="component" value="Unassembled WGS sequence"/>
</dbReference>
<evidence type="ECO:0000313" key="2">
    <source>
        <dbReference type="Proteomes" id="UP000608071"/>
    </source>
</evidence>
<evidence type="ECO:0000313" key="1">
    <source>
        <dbReference type="EMBL" id="MBD7967562.1"/>
    </source>
</evidence>
<sequence length="119" mass="13001">MTSFAKRLFMFMVLIIFGILLGMQIAGSGLGTLDKRGTELPSAGDLTRPAMQQETVLLEEEPVIVQTRPQIITPREVLVTEPGKEPAVDRFAEKTAGLLQQASQSGIRWVVSLFNGVTD</sequence>
<accession>A0ABR8SVN3</accession>
<keyword evidence="2" id="KW-1185">Reference proteome</keyword>
<proteinExistence type="predicted"/>
<reference evidence="1 2" key="1">
    <citation type="submission" date="2020-08" db="EMBL/GenBank/DDBJ databases">
        <title>A Genomic Blueprint of the Chicken Gut Microbiome.</title>
        <authorList>
            <person name="Gilroy R."/>
            <person name="Ravi A."/>
            <person name="Getino M."/>
            <person name="Pursley I."/>
            <person name="Horton D.L."/>
            <person name="Alikhan N.-F."/>
            <person name="Baker D."/>
            <person name="Gharbi K."/>
            <person name="Hall N."/>
            <person name="Watson M."/>
            <person name="Adriaenssens E.M."/>
            <person name="Foster-Nyarko E."/>
            <person name="Jarju S."/>
            <person name="Secka A."/>
            <person name="Antonio M."/>
            <person name="Oren A."/>
            <person name="Chaudhuri R."/>
            <person name="La Ragione R.M."/>
            <person name="Hildebrand F."/>
            <person name="Pallen M.J."/>
        </authorList>
    </citation>
    <scope>NUCLEOTIDE SEQUENCE [LARGE SCALE GENOMIC DNA]</scope>
    <source>
        <strain evidence="1 2">Sa2BVA9</strain>
    </source>
</reference>
<organism evidence="1 2">
    <name type="scientific">Paenibacillus gallinarum</name>
    <dbReference type="NCBI Taxonomy" id="2762232"/>
    <lineage>
        <taxon>Bacteria</taxon>
        <taxon>Bacillati</taxon>
        <taxon>Bacillota</taxon>
        <taxon>Bacilli</taxon>
        <taxon>Bacillales</taxon>
        <taxon>Paenibacillaceae</taxon>
        <taxon>Paenibacillus</taxon>
    </lineage>
</organism>
<name>A0ABR8SVN3_9BACL</name>
<gene>
    <name evidence="1" type="ORF">H9647_05770</name>
</gene>
<dbReference type="RefSeq" id="WP_191798817.1">
    <property type="nucleotide sequence ID" value="NZ_JACSQL010000002.1"/>
</dbReference>
<comment type="caution">
    <text evidence="1">The sequence shown here is derived from an EMBL/GenBank/DDBJ whole genome shotgun (WGS) entry which is preliminary data.</text>
</comment>